<dbReference type="EMBL" id="PSNW01000001">
    <property type="protein sequence ID" value="PPE75470.1"/>
    <property type="molecule type" value="Genomic_DNA"/>
</dbReference>
<gene>
    <name evidence="1" type="ORF">C3942_00830</name>
</gene>
<proteinExistence type="predicted"/>
<dbReference type="NCBIfam" id="TIGR01560">
    <property type="entry name" value="put_DNA_pack"/>
    <property type="match status" value="1"/>
</dbReference>
<dbReference type="Pfam" id="PF05135">
    <property type="entry name" value="Phage_connect_1"/>
    <property type="match status" value="1"/>
</dbReference>
<dbReference type="InterPro" id="IPR006450">
    <property type="entry name" value="Phage_HK97_gp6-like"/>
</dbReference>
<protein>
    <recommendedName>
        <fullName evidence="3">Phage gp6-like head-tail connector protein</fullName>
    </recommendedName>
</protein>
<dbReference type="RefSeq" id="WP_104228436.1">
    <property type="nucleotide sequence ID" value="NZ_PSNW01000001.1"/>
</dbReference>
<accession>A0A2S5TKE5</accession>
<dbReference type="OrthoDB" id="8452319at2"/>
<name>A0A2S5TKE5_9GAMM</name>
<organism evidence="1 2">
    <name type="scientific">Solimonas fluminis</name>
    <dbReference type="NCBI Taxonomy" id="2086571"/>
    <lineage>
        <taxon>Bacteria</taxon>
        <taxon>Pseudomonadati</taxon>
        <taxon>Pseudomonadota</taxon>
        <taxon>Gammaproteobacteria</taxon>
        <taxon>Nevskiales</taxon>
        <taxon>Nevskiaceae</taxon>
        <taxon>Solimonas</taxon>
    </lineage>
</organism>
<comment type="caution">
    <text evidence="1">The sequence shown here is derived from an EMBL/GenBank/DDBJ whole genome shotgun (WGS) entry which is preliminary data.</text>
</comment>
<sequence>MSTPNLVTLEEARQQVRLDADLLDENLALYIQAASEQCVEFLGRPLYLTAEELAAAQASTSDREDDPNAMVVNGSIRAACLLIVADLYRFRENRDQSPINQAATNLLWKFRVGLGV</sequence>
<reference evidence="1 2" key="1">
    <citation type="submission" date="2018-02" db="EMBL/GenBank/DDBJ databases">
        <title>Genome sequencing of Solimonas sp. HR-BB.</title>
        <authorList>
            <person name="Lee Y."/>
            <person name="Jeon C.O."/>
        </authorList>
    </citation>
    <scope>NUCLEOTIDE SEQUENCE [LARGE SCALE GENOMIC DNA]</scope>
    <source>
        <strain evidence="1 2">HR-BB</strain>
    </source>
</reference>
<dbReference type="AlphaFoldDB" id="A0A2S5TKE5"/>
<evidence type="ECO:0000313" key="1">
    <source>
        <dbReference type="EMBL" id="PPE75470.1"/>
    </source>
</evidence>
<dbReference type="CDD" id="cd08054">
    <property type="entry name" value="gp6"/>
    <property type="match status" value="1"/>
</dbReference>
<evidence type="ECO:0008006" key="3">
    <source>
        <dbReference type="Google" id="ProtNLM"/>
    </source>
</evidence>
<keyword evidence="2" id="KW-1185">Reference proteome</keyword>
<dbReference type="InterPro" id="IPR021146">
    <property type="entry name" value="Phage_gp6-like_head-tail"/>
</dbReference>
<evidence type="ECO:0000313" key="2">
    <source>
        <dbReference type="Proteomes" id="UP000238220"/>
    </source>
</evidence>
<dbReference type="Gene3D" id="1.10.3230.30">
    <property type="entry name" value="Phage gp6-like head-tail connector protein"/>
    <property type="match status" value="1"/>
</dbReference>
<dbReference type="Proteomes" id="UP000238220">
    <property type="component" value="Unassembled WGS sequence"/>
</dbReference>